<keyword evidence="12" id="KW-0496">Mitochondrion</keyword>
<evidence type="ECO:0000256" key="7">
    <source>
        <dbReference type="ARBA" id="ARBA00022692"/>
    </source>
</evidence>
<evidence type="ECO:0000313" key="19">
    <source>
        <dbReference type="EMBL" id="CAF3738625.1"/>
    </source>
</evidence>
<feature type="transmembrane region" description="Helical" evidence="17">
    <location>
        <begin position="100"/>
        <end position="117"/>
    </location>
</feature>
<dbReference type="Proteomes" id="UP000677228">
    <property type="component" value="Unassembled WGS sequence"/>
</dbReference>
<dbReference type="Pfam" id="PF01124">
    <property type="entry name" value="MAPEG"/>
    <property type="match status" value="1"/>
</dbReference>
<evidence type="ECO:0000256" key="2">
    <source>
        <dbReference type="ARBA" id="ARBA00004294"/>
    </source>
</evidence>
<evidence type="ECO:0000256" key="11">
    <source>
        <dbReference type="ARBA" id="ARBA00022990"/>
    </source>
</evidence>
<dbReference type="EMBL" id="CAJOBA010005278">
    <property type="protein sequence ID" value="CAF3738625.1"/>
    <property type="molecule type" value="Genomic_DNA"/>
</dbReference>
<keyword evidence="11" id="KW-0007">Acetylation</keyword>
<comment type="catalytic activity">
    <reaction evidence="16">
        <text>RX + glutathione = an S-substituted glutathione + a halide anion + H(+)</text>
        <dbReference type="Rhea" id="RHEA:16437"/>
        <dbReference type="ChEBI" id="CHEBI:15378"/>
        <dbReference type="ChEBI" id="CHEBI:16042"/>
        <dbReference type="ChEBI" id="CHEBI:17792"/>
        <dbReference type="ChEBI" id="CHEBI:57925"/>
        <dbReference type="ChEBI" id="CHEBI:90779"/>
        <dbReference type="EC" id="2.5.1.18"/>
    </reaction>
    <physiologicalReaction direction="left-to-right" evidence="16">
        <dbReference type="Rhea" id="RHEA:16438"/>
    </physiologicalReaction>
</comment>
<comment type="similarity">
    <text evidence="4">Belongs to the MAPEG family.</text>
</comment>
<organism evidence="18 20">
    <name type="scientific">Didymodactylos carnosus</name>
    <dbReference type="NCBI Taxonomy" id="1234261"/>
    <lineage>
        <taxon>Eukaryota</taxon>
        <taxon>Metazoa</taxon>
        <taxon>Spiralia</taxon>
        <taxon>Gnathifera</taxon>
        <taxon>Rotifera</taxon>
        <taxon>Eurotatoria</taxon>
        <taxon>Bdelloidea</taxon>
        <taxon>Philodinida</taxon>
        <taxon>Philodinidae</taxon>
        <taxon>Didymodactylos</taxon>
    </lineage>
</organism>
<dbReference type="SUPFAM" id="SSF161084">
    <property type="entry name" value="MAPEG domain-like"/>
    <property type="match status" value="1"/>
</dbReference>
<evidence type="ECO:0000256" key="1">
    <source>
        <dbReference type="ARBA" id="ARBA00003701"/>
    </source>
</evidence>
<dbReference type="EC" id="2.5.1.18" evidence="5"/>
<name>A0A8S2DH80_9BILA</name>
<dbReference type="InterPro" id="IPR023352">
    <property type="entry name" value="MAPEG-like_dom_sf"/>
</dbReference>
<evidence type="ECO:0000256" key="17">
    <source>
        <dbReference type="SAM" id="Phobius"/>
    </source>
</evidence>
<evidence type="ECO:0000256" key="4">
    <source>
        <dbReference type="ARBA" id="ARBA00010459"/>
    </source>
</evidence>
<sequence>MANDYAALSVIDVVQGTWCAWTWIALCLIWKNLLVMLLLTIFRFREKRIRAPEDVKMMKDGTAHVSGGPSAVITTSAGTDVFTLTNADRCQRILANEAEYTPYFLVLALAFCVIMAGESTARLVIYGTIFGFGRILHTLAYLPLKNGIARTIGFLLSAGILGAMTIDLCQRATKLAVGASIYNTYY</sequence>
<dbReference type="PANTHER" id="PTHR10689:SF6">
    <property type="entry name" value="MICROSOMAL GLUTATHIONE S-TRANSFERASE 1"/>
    <property type="match status" value="1"/>
</dbReference>
<keyword evidence="7 17" id="KW-0812">Transmembrane</keyword>
<dbReference type="GO" id="GO:0005789">
    <property type="term" value="C:endoplasmic reticulum membrane"/>
    <property type="evidence" value="ECO:0007669"/>
    <property type="project" value="UniProtKB-SubCell"/>
</dbReference>
<dbReference type="GO" id="GO:0005741">
    <property type="term" value="C:mitochondrial outer membrane"/>
    <property type="evidence" value="ECO:0007669"/>
    <property type="project" value="UniProtKB-SubCell"/>
</dbReference>
<dbReference type="AlphaFoldDB" id="A0A8S2DH80"/>
<dbReference type="GO" id="GO:0004364">
    <property type="term" value="F:glutathione transferase activity"/>
    <property type="evidence" value="ECO:0007669"/>
    <property type="project" value="UniProtKB-EC"/>
</dbReference>
<evidence type="ECO:0000256" key="9">
    <source>
        <dbReference type="ARBA" id="ARBA00022824"/>
    </source>
</evidence>
<evidence type="ECO:0000256" key="6">
    <source>
        <dbReference type="ARBA" id="ARBA00022679"/>
    </source>
</evidence>
<evidence type="ECO:0000256" key="15">
    <source>
        <dbReference type="ARBA" id="ARBA00039397"/>
    </source>
</evidence>
<evidence type="ECO:0000313" key="18">
    <source>
        <dbReference type="EMBL" id="CAF0966883.1"/>
    </source>
</evidence>
<evidence type="ECO:0000256" key="13">
    <source>
        <dbReference type="ARBA" id="ARBA00023136"/>
    </source>
</evidence>
<reference evidence="18" key="1">
    <citation type="submission" date="2021-02" db="EMBL/GenBank/DDBJ databases">
        <authorList>
            <person name="Nowell W R."/>
        </authorList>
    </citation>
    <scope>NUCLEOTIDE SEQUENCE</scope>
</reference>
<keyword evidence="6" id="KW-0808">Transferase</keyword>
<evidence type="ECO:0000256" key="3">
    <source>
        <dbReference type="ARBA" id="ARBA00004477"/>
    </source>
</evidence>
<evidence type="ECO:0000256" key="10">
    <source>
        <dbReference type="ARBA" id="ARBA00022989"/>
    </source>
</evidence>
<evidence type="ECO:0000256" key="8">
    <source>
        <dbReference type="ARBA" id="ARBA00022787"/>
    </source>
</evidence>
<evidence type="ECO:0000313" key="20">
    <source>
        <dbReference type="Proteomes" id="UP000677228"/>
    </source>
</evidence>
<gene>
    <name evidence="18" type="ORF">OVA965_LOCUS12895</name>
    <name evidence="19" type="ORF">TMI583_LOCUS12898</name>
</gene>
<evidence type="ECO:0000256" key="5">
    <source>
        <dbReference type="ARBA" id="ARBA00012452"/>
    </source>
</evidence>
<keyword evidence="13 17" id="KW-0472">Membrane</keyword>
<comment type="caution">
    <text evidence="18">The sequence shown here is derived from an EMBL/GenBank/DDBJ whole genome shotgun (WGS) entry which is preliminary data.</text>
</comment>
<protein>
    <recommendedName>
        <fullName evidence="15">Microsomal glutathione S-transferase 1</fullName>
        <ecNumber evidence="5">2.5.1.18</ecNumber>
    </recommendedName>
</protein>
<dbReference type="InterPro" id="IPR040162">
    <property type="entry name" value="MGST1-like"/>
</dbReference>
<evidence type="ECO:0000256" key="12">
    <source>
        <dbReference type="ARBA" id="ARBA00023128"/>
    </source>
</evidence>
<keyword evidence="8" id="KW-1000">Mitochondrion outer membrane</keyword>
<dbReference type="InterPro" id="IPR001129">
    <property type="entry name" value="Membr-assoc_MAPEG"/>
</dbReference>
<dbReference type="Proteomes" id="UP000682733">
    <property type="component" value="Unassembled WGS sequence"/>
</dbReference>
<proteinExistence type="inferred from homology"/>
<keyword evidence="9" id="KW-0256">Endoplasmic reticulum</keyword>
<feature type="transmembrane region" description="Helical" evidence="17">
    <location>
        <begin position="20"/>
        <end position="42"/>
    </location>
</feature>
<accession>A0A8S2DH80</accession>
<evidence type="ECO:0000256" key="16">
    <source>
        <dbReference type="ARBA" id="ARBA00049385"/>
    </source>
</evidence>
<comment type="function">
    <text evidence="1">Conjugation of reduced glutathione to a wide number of exogenous and endogenous hydrophobic electrophiles.</text>
</comment>
<comment type="subunit">
    <text evidence="14">Homotrimer; The trimer binds only one molecule of glutathione.</text>
</comment>
<dbReference type="EMBL" id="CAJNOK010005273">
    <property type="protein sequence ID" value="CAF0966883.1"/>
    <property type="molecule type" value="Genomic_DNA"/>
</dbReference>
<comment type="subcellular location">
    <subcellularLocation>
        <location evidence="3">Endoplasmic reticulum membrane</location>
        <topology evidence="3">Multi-pass membrane protein</topology>
    </subcellularLocation>
    <subcellularLocation>
        <location evidence="2">Mitochondrion outer membrane</location>
    </subcellularLocation>
</comment>
<keyword evidence="10 17" id="KW-1133">Transmembrane helix</keyword>
<evidence type="ECO:0000256" key="14">
    <source>
        <dbReference type="ARBA" id="ARBA00038540"/>
    </source>
</evidence>
<dbReference type="Gene3D" id="1.20.120.550">
    <property type="entry name" value="Membrane associated eicosanoid/glutathione metabolism-like domain"/>
    <property type="match status" value="1"/>
</dbReference>
<dbReference type="PANTHER" id="PTHR10689">
    <property type="entry name" value="MICROSOMAL GLUTATHIONE S-TRANSFERASE 1"/>
    <property type="match status" value="1"/>
</dbReference>